<keyword evidence="2" id="KW-1185">Reference proteome</keyword>
<gene>
    <name evidence="1" type="ORF">GCM10011403_10750</name>
</gene>
<organism evidence="1 2">
    <name type="scientific">Pseudohongiella nitratireducens</name>
    <dbReference type="NCBI Taxonomy" id="1768907"/>
    <lineage>
        <taxon>Bacteria</taxon>
        <taxon>Pseudomonadati</taxon>
        <taxon>Pseudomonadota</taxon>
        <taxon>Gammaproteobacteria</taxon>
        <taxon>Pseudomonadales</taxon>
        <taxon>Pseudohongiellaceae</taxon>
        <taxon>Pseudohongiella</taxon>
    </lineage>
</organism>
<dbReference type="EMBL" id="BMIY01000004">
    <property type="protein sequence ID" value="GGG55521.1"/>
    <property type="molecule type" value="Genomic_DNA"/>
</dbReference>
<evidence type="ECO:0000313" key="1">
    <source>
        <dbReference type="EMBL" id="GGG55521.1"/>
    </source>
</evidence>
<proteinExistence type="predicted"/>
<reference evidence="1" key="2">
    <citation type="submission" date="2020-09" db="EMBL/GenBank/DDBJ databases">
        <authorList>
            <person name="Sun Q."/>
            <person name="Zhou Y."/>
        </authorList>
    </citation>
    <scope>NUCLEOTIDE SEQUENCE</scope>
    <source>
        <strain evidence="1">CGMCC 1.15425</strain>
    </source>
</reference>
<accession>A0A917LU44</accession>
<dbReference type="RefSeq" id="WP_068812115.1">
    <property type="nucleotide sequence ID" value="NZ_BMIY01000004.1"/>
</dbReference>
<comment type="caution">
    <text evidence="1">The sequence shown here is derived from an EMBL/GenBank/DDBJ whole genome shotgun (WGS) entry which is preliminary data.</text>
</comment>
<evidence type="ECO:0000313" key="2">
    <source>
        <dbReference type="Proteomes" id="UP000627715"/>
    </source>
</evidence>
<dbReference type="AlphaFoldDB" id="A0A917LU44"/>
<protein>
    <submittedName>
        <fullName evidence="1">Uncharacterized protein</fullName>
    </submittedName>
</protein>
<dbReference type="Proteomes" id="UP000627715">
    <property type="component" value="Unassembled WGS sequence"/>
</dbReference>
<reference evidence="1" key="1">
    <citation type="journal article" date="2014" name="Int. J. Syst. Evol. Microbiol.">
        <title>Complete genome sequence of Corynebacterium casei LMG S-19264T (=DSM 44701T), isolated from a smear-ripened cheese.</title>
        <authorList>
            <consortium name="US DOE Joint Genome Institute (JGI-PGF)"/>
            <person name="Walter F."/>
            <person name="Albersmeier A."/>
            <person name="Kalinowski J."/>
            <person name="Ruckert C."/>
        </authorList>
    </citation>
    <scope>NUCLEOTIDE SEQUENCE</scope>
    <source>
        <strain evidence="1">CGMCC 1.15425</strain>
    </source>
</reference>
<name>A0A917LU44_9GAMM</name>
<sequence>MSHLESALNILIFFKKEYLSYFAKVVSSIQDEHQSRELMHIINRYDYLFQIHDSIKDIYNTKKMLSAHYLEPKSDILLIIREISSGILQMFDVIGKSMESQDEMDIHGFSEALQLDINQGNRTLLKLLADPLRKDVGALTNFITYSQRLKDKLVNYAKGLPVAR</sequence>